<dbReference type="InterPro" id="IPR043136">
    <property type="entry name" value="B30.2/SPRY_sf"/>
</dbReference>
<dbReference type="STRING" id="105785.A0A2J7PVY4"/>
<evidence type="ECO:0000259" key="2">
    <source>
        <dbReference type="PROSITE" id="PS50188"/>
    </source>
</evidence>
<organism evidence="3 4">
    <name type="scientific">Cryptotermes secundus</name>
    <dbReference type="NCBI Taxonomy" id="105785"/>
    <lineage>
        <taxon>Eukaryota</taxon>
        <taxon>Metazoa</taxon>
        <taxon>Ecdysozoa</taxon>
        <taxon>Arthropoda</taxon>
        <taxon>Hexapoda</taxon>
        <taxon>Insecta</taxon>
        <taxon>Pterygota</taxon>
        <taxon>Neoptera</taxon>
        <taxon>Polyneoptera</taxon>
        <taxon>Dictyoptera</taxon>
        <taxon>Blattodea</taxon>
        <taxon>Blattoidea</taxon>
        <taxon>Termitoidae</taxon>
        <taxon>Kalotermitidae</taxon>
        <taxon>Cryptotermitinae</taxon>
        <taxon>Cryptotermes</taxon>
    </lineage>
</organism>
<dbReference type="OrthoDB" id="5951542at2759"/>
<dbReference type="InParanoid" id="A0A2J7PVY4"/>
<protein>
    <recommendedName>
        <fullName evidence="2">B30.2/SPRY domain-containing protein</fullName>
    </recommendedName>
</protein>
<feature type="domain" description="B30.2/SPRY" evidence="2">
    <location>
        <begin position="1"/>
        <end position="198"/>
    </location>
</feature>
<evidence type="ECO:0000313" key="3">
    <source>
        <dbReference type="EMBL" id="PNF20498.1"/>
    </source>
</evidence>
<gene>
    <name evidence="3" type="ORF">B7P43_G06270</name>
</gene>
<evidence type="ECO:0000256" key="1">
    <source>
        <dbReference type="ARBA" id="ARBA00022786"/>
    </source>
</evidence>
<dbReference type="FunCoup" id="A0A2J7PVY4">
    <property type="interactions" value="95"/>
</dbReference>
<reference evidence="3 4" key="1">
    <citation type="submission" date="2017-12" db="EMBL/GenBank/DDBJ databases">
        <title>Hemimetabolous genomes reveal molecular basis of termite eusociality.</title>
        <authorList>
            <person name="Harrison M.C."/>
            <person name="Jongepier E."/>
            <person name="Robertson H.M."/>
            <person name="Arning N."/>
            <person name="Bitard-Feildel T."/>
            <person name="Chao H."/>
            <person name="Childers C.P."/>
            <person name="Dinh H."/>
            <person name="Doddapaneni H."/>
            <person name="Dugan S."/>
            <person name="Gowin J."/>
            <person name="Greiner C."/>
            <person name="Han Y."/>
            <person name="Hu H."/>
            <person name="Hughes D.S.T."/>
            <person name="Huylmans A.-K."/>
            <person name="Kemena C."/>
            <person name="Kremer L.P.M."/>
            <person name="Lee S.L."/>
            <person name="Lopez-Ezquerra A."/>
            <person name="Mallet L."/>
            <person name="Monroy-Kuhn J.M."/>
            <person name="Moser A."/>
            <person name="Murali S.C."/>
            <person name="Muzny D.M."/>
            <person name="Otani S."/>
            <person name="Piulachs M.-D."/>
            <person name="Poelchau M."/>
            <person name="Qu J."/>
            <person name="Schaub F."/>
            <person name="Wada-Katsumata A."/>
            <person name="Worley K.C."/>
            <person name="Xie Q."/>
            <person name="Ylla G."/>
            <person name="Poulsen M."/>
            <person name="Gibbs R.A."/>
            <person name="Schal C."/>
            <person name="Richards S."/>
            <person name="Belles X."/>
            <person name="Korb J."/>
            <person name="Bornberg-Bauer E."/>
        </authorList>
    </citation>
    <scope>NUCLEOTIDE SEQUENCE [LARGE SCALE GENOMIC DNA]</scope>
    <source>
        <tissue evidence="3">Whole body</tissue>
    </source>
</reference>
<keyword evidence="1" id="KW-0833">Ubl conjugation pathway</keyword>
<comment type="caution">
    <text evidence="3">The sequence shown here is derived from an EMBL/GenBank/DDBJ whole genome shotgun (WGS) entry which is preliminary data.</text>
</comment>
<dbReference type="InterPro" id="IPR013320">
    <property type="entry name" value="ConA-like_dom_sf"/>
</dbReference>
<dbReference type="AlphaFoldDB" id="A0A2J7PVY4"/>
<evidence type="ECO:0000313" key="4">
    <source>
        <dbReference type="Proteomes" id="UP000235965"/>
    </source>
</evidence>
<dbReference type="InterPro" id="IPR001870">
    <property type="entry name" value="B30.2/SPRY"/>
</dbReference>
<accession>A0A2J7PVY4</accession>
<dbReference type="Pfam" id="PF00622">
    <property type="entry name" value="SPRY"/>
    <property type="match status" value="1"/>
</dbReference>
<sequence>MRLVWAVITTLKDHSRTNIDKTCQLTVHEWEWDGTSSDSRLILDGREVLFHPYYSSGTAAVRGSRPCVRGNDYYWEIKVLTPLCGTDVMIGVGTDKVDLVASEFQFFSLLGSDEESWGYSYKGYIQHKGKMQPYGRPYGCGSIIGVHLDMWKGTLQFYLNRKPLGVAFSSLGGQTLYPMLSSTAAKTALKVIYCSSLPSTLQLLSLKSLSTDSEMMKILKAIPFLRSQIEREYWWLIPPERNATDSAECCTMEISEDGVPKNGEDYDSDEDEDESLASFCARMSHTLSSSSQETVLAKNDASDKRKHVPTQNGCEIEPCLFCNQCDTHVSTEGTLSTNSKKLCITCDVII</sequence>
<name>A0A2J7PVY4_9NEOP</name>
<dbReference type="SUPFAM" id="SSF49899">
    <property type="entry name" value="Concanavalin A-like lectins/glucanases"/>
    <property type="match status" value="1"/>
</dbReference>
<dbReference type="CDD" id="cd12876">
    <property type="entry name" value="SPRY_SOCS3"/>
    <property type="match status" value="1"/>
</dbReference>
<dbReference type="Gene3D" id="2.60.120.920">
    <property type="match status" value="1"/>
</dbReference>
<proteinExistence type="predicted"/>
<dbReference type="SMART" id="SM00449">
    <property type="entry name" value="SPRY"/>
    <property type="match status" value="1"/>
</dbReference>
<dbReference type="GO" id="GO:0019005">
    <property type="term" value="C:SCF ubiquitin ligase complex"/>
    <property type="evidence" value="ECO:0007669"/>
    <property type="project" value="TreeGrafter"/>
</dbReference>
<dbReference type="InterPro" id="IPR003877">
    <property type="entry name" value="SPRY_dom"/>
</dbReference>
<dbReference type="GO" id="GO:0043161">
    <property type="term" value="P:proteasome-mediated ubiquitin-dependent protein catabolic process"/>
    <property type="evidence" value="ECO:0007669"/>
    <property type="project" value="TreeGrafter"/>
</dbReference>
<dbReference type="PANTHER" id="PTHR12245:SF5">
    <property type="entry name" value="SPRY DOMAIN-CONTAINING SOCS BOX PROTEIN 3"/>
    <property type="match status" value="1"/>
</dbReference>
<keyword evidence="4" id="KW-1185">Reference proteome</keyword>
<dbReference type="PROSITE" id="PS50188">
    <property type="entry name" value="B302_SPRY"/>
    <property type="match status" value="1"/>
</dbReference>
<dbReference type="EMBL" id="NEVH01020940">
    <property type="protein sequence ID" value="PNF20498.1"/>
    <property type="molecule type" value="Genomic_DNA"/>
</dbReference>
<dbReference type="PANTHER" id="PTHR12245">
    <property type="entry name" value="SPRY DOMAIN CONTAINING SOCS BOX PROTEIN"/>
    <property type="match status" value="1"/>
</dbReference>
<dbReference type="InterPro" id="IPR035754">
    <property type="entry name" value="SPRY_SPSB3"/>
</dbReference>
<dbReference type="Proteomes" id="UP000235965">
    <property type="component" value="Unassembled WGS sequence"/>
</dbReference>
<dbReference type="InterPro" id="IPR050672">
    <property type="entry name" value="FBXO45-Fsn/SPSB_families"/>
</dbReference>